<dbReference type="EMBL" id="JBBXMP010000101">
    <property type="protein sequence ID" value="KAL0062594.1"/>
    <property type="molecule type" value="Genomic_DNA"/>
</dbReference>
<evidence type="ECO:0000313" key="9">
    <source>
        <dbReference type="EMBL" id="KAL0062594.1"/>
    </source>
</evidence>
<dbReference type="PANTHER" id="PTHR11552">
    <property type="entry name" value="GLUCOSE-METHANOL-CHOLINE GMC OXIDOREDUCTASE"/>
    <property type="match status" value="1"/>
</dbReference>
<comment type="similarity">
    <text evidence="2">Belongs to the GMC oxidoreductase family.</text>
</comment>
<dbReference type="InterPro" id="IPR012132">
    <property type="entry name" value="GMC_OxRdtase"/>
</dbReference>
<dbReference type="Proteomes" id="UP001437256">
    <property type="component" value="Unassembled WGS sequence"/>
</dbReference>
<dbReference type="Gene3D" id="3.50.50.60">
    <property type="entry name" value="FAD/NAD(P)-binding domain"/>
    <property type="match status" value="1"/>
</dbReference>
<protein>
    <recommendedName>
        <fullName evidence="8">Glucose-methanol-choline oxidoreductase N-terminal domain-containing protein</fullName>
    </recommendedName>
</protein>
<keyword evidence="4" id="KW-0732">Signal</keyword>
<feature type="domain" description="Glucose-methanol-choline oxidoreductase N-terminal" evidence="8">
    <location>
        <begin position="208"/>
        <end position="222"/>
    </location>
</feature>
<keyword evidence="6" id="KW-0560">Oxidoreductase</keyword>
<comment type="cofactor">
    <cofactor evidence="1">
        <name>FAD</name>
        <dbReference type="ChEBI" id="CHEBI:57692"/>
    </cofactor>
</comment>
<keyword evidence="3" id="KW-0285">Flavoprotein</keyword>
<gene>
    <name evidence="9" type="ORF">AAF712_010528</name>
</gene>
<evidence type="ECO:0000256" key="1">
    <source>
        <dbReference type="ARBA" id="ARBA00001974"/>
    </source>
</evidence>
<evidence type="ECO:0000259" key="8">
    <source>
        <dbReference type="PROSITE" id="PS00624"/>
    </source>
</evidence>
<evidence type="ECO:0000256" key="3">
    <source>
        <dbReference type="ARBA" id="ARBA00022630"/>
    </source>
</evidence>
<evidence type="ECO:0000256" key="6">
    <source>
        <dbReference type="ARBA" id="ARBA00023002"/>
    </source>
</evidence>
<dbReference type="PANTHER" id="PTHR11552:SF201">
    <property type="entry name" value="GLUCOSE-METHANOL-CHOLINE OXIDOREDUCTASE N-TERMINAL DOMAIN-CONTAINING PROTEIN"/>
    <property type="match status" value="1"/>
</dbReference>
<dbReference type="Gene3D" id="3.30.560.10">
    <property type="entry name" value="Glucose Oxidase, domain 3"/>
    <property type="match status" value="1"/>
</dbReference>
<organism evidence="9 10">
    <name type="scientific">Marasmius tenuissimus</name>
    <dbReference type="NCBI Taxonomy" id="585030"/>
    <lineage>
        <taxon>Eukaryota</taxon>
        <taxon>Fungi</taxon>
        <taxon>Dikarya</taxon>
        <taxon>Basidiomycota</taxon>
        <taxon>Agaricomycotina</taxon>
        <taxon>Agaricomycetes</taxon>
        <taxon>Agaricomycetidae</taxon>
        <taxon>Agaricales</taxon>
        <taxon>Marasmiineae</taxon>
        <taxon>Marasmiaceae</taxon>
        <taxon>Marasmius</taxon>
    </lineage>
</organism>
<reference evidence="9 10" key="1">
    <citation type="submission" date="2024-05" db="EMBL/GenBank/DDBJ databases">
        <title>A draft genome resource for the thread blight pathogen Marasmius tenuissimus strain MS-2.</title>
        <authorList>
            <person name="Yulfo-Soto G.E."/>
            <person name="Baruah I.K."/>
            <person name="Amoako-Attah I."/>
            <person name="Bukari Y."/>
            <person name="Meinhardt L.W."/>
            <person name="Bailey B.A."/>
            <person name="Cohen S.P."/>
        </authorList>
    </citation>
    <scope>NUCLEOTIDE SEQUENCE [LARGE SCALE GENOMIC DNA]</scope>
    <source>
        <strain evidence="9 10">MS-2</strain>
    </source>
</reference>
<keyword evidence="7" id="KW-0325">Glycoprotein</keyword>
<name>A0ABR2ZNL1_9AGAR</name>
<evidence type="ECO:0000256" key="5">
    <source>
        <dbReference type="ARBA" id="ARBA00022827"/>
    </source>
</evidence>
<sequence length="365" mass="40517">MNFQLWSLPPKGDIDSSFFAAIRSKELVLNFCFQDWEKLGNKGWNWTTYEKYHNKAATYVPIDHTTRTDAKSLKATWDLEKRSNGAGPLFVTHPKLKFEIDYKAHDTLLGMGIPEARAPYHGETTGVHIGLSSIEPRTHTRSYAATAYFMPVSTRTNLNVLTTAYAHRLVTTGQGDGNIVATGVEFNYGDEKKVHVAHAKREVIISAGALKSPQILELSGIGREDVLSRIGVPVKISLSGVGENVQEHTYMGTIYELKEDTTTETLDMLRDEKIAAKHIELLAKGEGAFTSGFTNIAWVPLADVTPRSQALYEQEKKWVEEDVKNNSTYLPGLLEQYNIQLERISNGGLDCEFAVTATFLGAGSE</sequence>
<evidence type="ECO:0000256" key="2">
    <source>
        <dbReference type="ARBA" id="ARBA00010790"/>
    </source>
</evidence>
<dbReference type="Pfam" id="PF00732">
    <property type="entry name" value="GMC_oxred_N"/>
    <property type="match status" value="1"/>
</dbReference>
<keyword evidence="5" id="KW-0274">FAD</keyword>
<accession>A0ABR2ZNL1</accession>
<dbReference type="SUPFAM" id="SSF51905">
    <property type="entry name" value="FAD/NAD(P)-binding domain"/>
    <property type="match status" value="1"/>
</dbReference>
<evidence type="ECO:0000256" key="4">
    <source>
        <dbReference type="ARBA" id="ARBA00022729"/>
    </source>
</evidence>
<evidence type="ECO:0000313" key="10">
    <source>
        <dbReference type="Proteomes" id="UP001437256"/>
    </source>
</evidence>
<dbReference type="InterPro" id="IPR036188">
    <property type="entry name" value="FAD/NAD-bd_sf"/>
</dbReference>
<proteinExistence type="inferred from homology"/>
<dbReference type="InterPro" id="IPR000172">
    <property type="entry name" value="GMC_OxRdtase_N"/>
</dbReference>
<comment type="caution">
    <text evidence="9">The sequence shown here is derived from an EMBL/GenBank/DDBJ whole genome shotgun (WGS) entry which is preliminary data.</text>
</comment>
<dbReference type="PROSITE" id="PS00624">
    <property type="entry name" value="GMC_OXRED_2"/>
    <property type="match status" value="1"/>
</dbReference>
<evidence type="ECO:0000256" key="7">
    <source>
        <dbReference type="ARBA" id="ARBA00023180"/>
    </source>
</evidence>
<keyword evidence="10" id="KW-1185">Reference proteome</keyword>